<dbReference type="Pfam" id="PF00550">
    <property type="entry name" value="PP-binding"/>
    <property type="match status" value="1"/>
</dbReference>
<dbReference type="GO" id="GO:0006633">
    <property type="term" value="P:fatty acid biosynthetic process"/>
    <property type="evidence" value="ECO:0007669"/>
    <property type="project" value="TreeGrafter"/>
</dbReference>
<dbReference type="SMART" id="SM00829">
    <property type="entry name" value="PKS_ER"/>
    <property type="match status" value="1"/>
</dbReference>
<evidence type="ECO:0000256" key="1">
    <source>
        <dbReference type="ARBA" id="ARBA00006484"/>
    </source>
</evidence>
<dbReference type="Pfam" id="PF00107">
    <property type="entry name" value="ADH_zinc_N"/>
    <property type="match status" value="1"/>
</dbReference>
<evidence type="ECO:0000256" key="3">
    <source>
        <dbReference type="ARBA" id="ARBA00022553"/>
    </source>
</evidence>
<dbReference type="PROSITE" id="PS00012">
    <property type="entry name" value="PHOSPHOPANTETHEINE"/>
    <property type="match status" value="1"/>
</dbReference>
<dbReference type="GO" id="GO:0008270">
    <property type="term" value="F:zinc ion binding"/>
    <property type="evidence" value="ECO:0007669"/>
    <property type="project" value="InterPro"/>
</dbReference>
<dbReference type="Gene3D" id="3.40.50.720">
    <property type="entry name" value="NAD(P)-binding Rossmann-like Domain"/>
    <property type="match status" value="4"/>
</dbReference>
<dbReference type="InterPro" id="IPR013120">
    <property type="entry name" value="FAR_NAD-bd"/>
</dbReference>
<reference evidence="7" key="1">
    <citation type="journal article" date="2020" name="Microbiol. Resour. Announc.">
        <title>Draft Genome Sequences of Thiorhodococcus mannitoliphagus and Thiorhodococcus minor, Purple Sulfur Photosynthetic Bacteria in the Gammaproteobacterial Family Chromatiaceae.</title>
        <authorList>
            <person name="Aviles F.A."/>
            <person name="Meyer T.E."/>
            <person name="Kyndt J.A."/>
        </authorList>
    </citation>
    <scope>NUCLEOTIDE SEQUENCE [LARGE SCALE GENOMIC DNA]</scope>
    <source>
        <strain evidence="7">DSM 18266</strain>
    </source>
</reference>
<proteinExistence type="inferred from homology"/>
<dbReference type="Pfam" id="PF08240">
    <property type="entry name" value="ADH_N"/>
    <property type="match status" value="1"/>
</dbReference>
<dbReference type="Gene3D" id="1.10.1200.10">
    <property type="entry name" value="ACP-like"/>
    <property type="match status" value="1"/>
</dbReference>
<sequence>MVALIKAGSAHWAQPPRIDLVTRNALAGEPANLAGAMYWAVGRTIVNEHPNWRCHRVDHDGSAAARSGAADWLLGELTMTDDGSEGVPDAVDELRFTAEGFSANLIEPVGTPAAADQAAGTAVEPPAFAVSLSAQGSIDNLSVKALPPPSEPVADEVEVALQAAGLNFKDVILALGLLPPELLKDSDFGPLMGLEGAGVVARVGPEVTAFKPGDRVMLMQEGCFGSTVKAPEGLVRRIPEGWSFAEAATLPIVGLTVVYTLDLLARLQPGETLLVHGGAGGTGLMAIQYAKAIGARVIATAGSEEKRDLLRLLEVDAISDSRSLSFAAEVRAFTDGAGVDVVLNSLAGAAMLASLDLVKPFGRFVEIGKRDVEANHRLNLKALENNVSFHAVDLTFLPQQRPDLFTATWDRLIALCASGAIRPLPLRTYRLDGLREALRLMQSGRHLGKLVLDLTIPSREIMPLPKPPRTFAAEGVHLITGGLGGIGLRIARWLAEQGARTIALVGRSGVKTEEQRTAIAAIEAAGAQVIIAQADVSDAAQVTRLVETLTAAHGRIAGIMHAVLVLADALMVNMTADAFERVVRPKVAGARHLHQETLGQRLDYFVMFSSLANVAGNPGQANYVAANAYLERLVEARRSAGLPGLALQLGAVADAGVLARDSALREQVSKQIGGAIQMADILRALDELLDSEVAVAAVIDRSGRFAGPIMQSARAAALADQVSAPQEAGSERIDFAAIPVEERVAQMERLLVQILARVTGAKEHQIDTNRSLMESGLDSLMAVELAMEIERRIGSALPATELAQDRSLSDLALALLSRLNVEVASADAEDKDDESARMRADSHLPSDFVITQTAPEVRVAERNAIVMTGATGFLGTFLLDELVRRGARRIICLGRGRDARHAAERLAASLQQAGLEQTRAEIGHSIEVWPCELGLPGLGLGEGRLQAIIDQVDLVLHNAAAVDFLGGYREMAPVNVGSVREFVQICTQGRPKAFHFVSTLRVFARLDQIVGTEVSEAVDPWKPPSDESGYVKTKWVADQFVQQARAQGLGAGIYRPSFVIGRHTDGFSNVADLGSALARFALDTGMLPDVQTAMPIIPIDVAARRIAAFIDTPGEQYGVRHITDWPSISMREIQVIAATRGLAIDLVPLPVYIARAIRFFERNPRHPAIWLPAFFESGAADNPLGTQLTPPVLPAGDTFAADEAPETLGRMLDWFRARHDGADLITRAA</sequence>
<dbReference type="Pfam" id="PF07993">
    <property type="entry name" value="NAD_binding_4"/>
    <property type="match status" value="1"/>
</dbReference>
<dbReference type="InterPro" id="IPR020843">
    <property type="entry name" value="ER"/>
</dbReference>
<dbReference type="Gene3D" id="3.90.180.10">
    <property type="entry name" value="Medium-chain alcohol dehydrogenases, catalytic domain"/>
    <property type="match status" value="1"/>
</dbReference>
<evidence type="ECO:0000259" key="5">
    <source>
        <dbReference type="PROSITE" id="PS50075"/>
    </source>
</evidence>
<dbReference type="GO" id="GO:0005886">
    <property type="term" value="C:plasma membrane"/>
    <property type="evidence" value="ECO:0007669"/>
    <property type="project" value="TreeGrafter"/>
</dbReference>
<dbReference type="PROSITE" id="PS01162">
    <property type="entry name" value="QOR_ZETA_CRYSTAL"/>
    <property type="match status" value="1"/>
</dbReference>
<evidence type="ECO:0000313" key="6">
    <source>
        <dbReference type="EMBL" id="NEX23174.1"/>
    </source>
</evidence>
<comment type="similarity">
    <text evidence="1">Belongs to the short-chain dehydrogenases/reductases (SDR) family.</text>
</comment>
<reference evidence="6 7" key="2">
    <citation type="submission" date="2020-02" db="EMBL/GenBank/DDBJ databases">
        <title>Genome sequences of Thiorhodococcus mannitoliphagus and Thiorhodococcus minor, purple sulfur photosynthetic bacteria in the gammaproteobacterial family, Chromatiaceae.</title>
        <authorList>
            <person name="Aviles F.A."/>
            <person name="Meyer T.E."/>
            <person name="Kyndt J.A."/>
        </authorList>
    </citation>
    <scope>NUCLEOTIDE SEQUENCE [LARGE SCALE GENOMIC DNA]</scope>
    <source>
        <strain evidence="6 7">DSM 18266</strain>
    </source>
</reference>
<dbReference type="InterPro" id="IPR006162">
    <property type="entry name" value="Ppantetheine_attach_site"/>
</dbReference>
<accession>A0A6P1E572</accession>
<keyword evidence="7" id="KW-1185">Reference proteome</keyword>
<dbReference type="SMART" id="SM00822">
    <property type="entry name" value="PKS_KR"/>
    <property type="match status" value="1"/>
</dbReference>
<dbReference type="GO" id="GO:0004312">
    <property type="term" value="F:fatty acid synthase activity"/>
    <property type="evidence" value="ECO:0007669"/>
    <property type="project" value="TreeGrafter"/>
</dbReference>
<keyword evidence="2" id="KW-0596">Phosphopantetheine</keyword>
<organism evidence="6 7">
    <name type="scientific">Thiorhodococcus mannitoliphagus</name>
    <dbReference type="NCBI Taxonomy" id="329406"/>
    <lineage>
        <taxon>Bacteria</taxon>
        <taxon>Pseudomonadati</taxon>
        <taxon>Pseudomonadota</taxon>
        <taxon>Gammaproteobacteria</taxon>
        <taxon>Chromatiales</taxon>
        <taxon>Chromatiaceae</taxon>
        <taxon>Thiorhodococcus</taxon>
    </lineage>
</organism>
<dbReference type="InterPro" id="IPR011032">
    <property type="entry name" value="GroES-like_sf"/>
</dbReference>
<feature type="domain" description="Carrier" evidence="5">
    <location>
        <begin position="742"/>
        <end position="819"/>
    </location>
</feature>
<protein>
    <submittedName>
        <fullName evidence="6">SDR family NAD(P)-dependent oxidoreductase</fullName>
    </submittedName>
</protein>
<evidence type="ECO:0000256" key="4">
    <source>
        <dbReference type="ARBA" id="ARBA00022679"/>
    </source>
</evidence>
<keyword evidence="4" id="KW-0808">Transferase</keyword>
<dbReference type="InterPro" id="IPR020806">
    <property type="entry name" value="PKS_PP-bd"/>
</dbReference>
<gene>
    <name evidence="6" type="ORF">G3480_23230</name>
</gene>
<dbReference type="InterPro" id="IPR036736">
    <property type="entry name" value="ACP-like_sf"/>
</dbReference>
<dbReference type="GO" id="GO:0016491">
    <property type="term" value="F:oxidoreductase activity"/>
    <property type="evidence" value="ECO:0007669"/>
    <property type="project" value="InterPro"/>
</dbReference>
<dbReference type="RefSeq" id="WP_164656543.1">
    <property type="nucleotide sequence ID" value="NZ_JAAIJR010000165.1"/>
</dbReference>
<dbReference type="Pfam" id="PF08659">
    <property type="entry name" value="KR"/>
    <property type="match status" value="1"/>
</dbReference>
<dbReference type="SMART" id="SM01294">
    <property type="entry name" value="PKS_PP_betabranch"/>
    <property type="match status" value="1"/>
</dbReference>
<dbReference type="FunFam" id="3.40.50.720:FF:000209">
    <property type="entry name" value="Polyketide synthase Pks12"/>
    <property type="match status" value="1"/>
</dbReference>
<dbReference type="InterPro" id="IPR002364">
    <property type="entry name" value="Quin_OxRdtase/zeta-crystal_CS"/>
</dbReference>
<dbReference type="CDD" id="cd05195">
    <property type="entry name" value="enoyl_red"/>
    <property type="match status" value="1"/>
</dbReference>
<dbReference type="InterPro" id="IPR050091">
    <property type="entry name" value="PKS_NRPS_Biosynth_Enz"/>
</dbReference>
<dbReference type="EMBL" id="JAAIJR010000165">
    <property type="protein sequence ID" value="NEX23174.1"/>
    <property type="molecule type" value="Genomic_DNA"/>
</dbReference>
<dbReference type="GO" id="GO:0005737">
    <property type="term" value="C:cytoplasm"/>
    <property type="evidence" value="ECO:0007669"/>
    <property type="project" value="TreeGrafter"/>
</dbReference>
<dbReference type="PROSITE" id="PS50075">
    <property type="entry name" value="CARRIER"/>
    <property type="match status" value="1"/>
</dbReference>
<dbReference type="SMART" id="SM00823">
    <property type="entry name" value="PKS_PP"/>
    <property type="match status" value="1"/>
</dbReference>
<dbReference type="SUPFAM" id="SSF47336">
    <property type="entry name" value="ACP-like"/>
    <property type="match status" value="1"/>
</dbReference>
<dbReference type="InterPro" id="IPR057326">
    <property type="entry name" value="KR_dom"/>
</dbReference>
<dbReference type="PANTHER" id="PTHR43775">
    <property type="entry name" value="FATTY ACID SYNTHASE"/>
    <property type="match status" value="1"/>
</dbReference>
<dbReference type="GO" id="GO:0071770">
    <property type="term" value="P:DIM/DIP cell wall layer assembly"/>
    <property type="evidence" value="ECO:0007669"/>
    <property type="project" value="TreeGrafter"/>
</dbReference>
<comment type="caution">
    <text evidence="6">The sequence shown here is derived from an EMBL/GenBank/DDBJ whole genome shotgun (WGS) entry which is preliminary data.</text>
</comment>
<dbReference type="InterPro" id="IPR013968">
    <property type="entry name" value="PKS_KR"/>
</dbReference>
<name>A0A6P1E572_9GAMM</name>
<dbReference type="InterPro" id="IPR036291">
    <property type="entry name" value="NAD(P)-bd_dom_sf"/>
</dbReference>
<dbReference type="InterPro" id="IPR009081">
    <property type="entry name" value="PP-bd_ACP"/>
</dbReference>
<dbReference type="InterPro" id="IPR013149">
    <property type="entry name" value="ADH-like_C"/>
</dbReference>
<dbReference type="PANTHER" id="PTHR43775:SF37">
    <property type="entry name" value="SI:DKEY-61P9.11"/>
    <property type="match status" value="1"/>
</dbReference>
<dbReference type="InterPro" id="IPR013154">
    <property type="entry name" value="ADH-like_N"/>
</dbReference>
<evidence type="ECO:0000256" key="2">
    <source>
        <dbReference type="ARBA" id="ARBA00022450"/>
    </source>
</evidence>
<dbReference type="GO" id="GO:0031177">
    <property type="term" value="F:phosphopantetheine binding"/>
    <property type="evidence" value="ECO:0007669"/>
    <property type="project" value="InterPro"/>
</dbReference>
<dbReference type="SUPFAM" id="SSF50129">
    <property type="entry name" value="GroES-like"/>
    <property type="match status" value="1"/>
</dbReference>
<dbReference type="AlphaFoldDB" id="A0A6P1E572"/>
<evidence type="ECO:0000313" key="7">
    <source>
        <dbReference type="Proteomes" id="UP000471640"/>
    </source>
</evidence>
<dbReference type="SUPFAM" id="SSF51735">
    <property type="entry name" value="NAD(P)-binding Rossmann-fold domains"/>
    <property type="match status" value="4"/>
</dbReference>
<keyword evidence="3" id="KW-0597">Phosphoprotein</keyword>
<dbReference type="Proteomes" id="UP000471640">
    <property type="component" value="Unassembled WGS sequence"/>
</dbReference>